<keyword evidence="2" id="KW-0732">Signal</keyword>
<evidence type="ECO:0000313" key="5">
    <source>
        <dbReference type="Proteomes" id="UP001567538"/>
    </source>
</evidence>
<feature type="domain" description="Sialate O-acetylesterase" evidence="3">
    <location>
        <begin position="23"/>
        <end position="251"/>
    </location>
</feature>
<dbReference type="InterPro" id="IPR052940">
    <property type="entry name" value="Carb_Esterase_6"/>
</dbReference>
<dbReference type="EMBL" id="JBEAFC010000008">
    <property type="protein sequence ID" value="KAL1546920.1"/>
    <property type="molecule type" value="Genomic_DNA"/>
</dbReference>
<evidence type="ECO:0000256" key="1">
    <source>
        <dbReference type="ARBA" id="ARBA00022801"/>
    </source>
</evidence>
<feature type="signal peptide" evidence="2">
    <location>
        <begin position="1"/>
        <end position="18"/>
    </location>
</feature>
<sequence>MNSLVWLTILCCSTLVSSQNKPQSIFILAGQSNMAGRAGIIDGKWDNKVPPECKPSPQIQRLNAKLEWEEARDPLHKGIDHRVSGIGPGMSFANAVLAKDPNIGVIGLVPCAVGGTTIDEWNKGMKLYNDMIDRAKAALKDGGALRALLWYQGESDTSVLQNTMTYKVKFEKFIADVRGDLQTPTLPVVQVVVTSGDGDFVKEMRNTQKSINVPNLKQVDSKGLELLMDHLHLTTESQVKVGHMLADAYLQF</sequence>
<proteinExistence type="predicted"/>
<dbReference type="AlphaFoldDB" id="A0ABD1GT25"/>
<gene>
    <name evidence="4" type="ORF">AAHA92_23453</name>
</gene>
<dbReference type="PANTHER" id="PTHR31988:SF15">
    <property type="entry name" value="ESTERASE, PUTATIVE (DUF303)-RELATED"/>
    <property type="match status" value="1"/>
</dbReference>
<name>A0ABD1GT25_SALDI</name>
<dbReference type="InterPro" id="IPR005181">
    <property type="entry name" value="SASA"/>
</dbReference>
<evidence type="ECO:0000259" key="3">
    <source>
        <dbReference type="Pfam" id="PF03629"/>
    </source>
</evidence>
<keyword evidence="5" id="KW-1185">Reference proteome</keyword>
<reference evidence="4 5" key="1">
    <citation type="submission" date="2024-06" db="EMBL/GenBank/DDBJ databases">
        <title>A chromosome level genome sequence of Diviner's sage (Salvia divinorum).</title>
        <authorList>
            <person name="Ford S.A."/>
            <person name="Ro D.-K."/>
            <person name="Ness R.W."/>
            <person name="Phillips M.A."/>
        </authorList>
    </citation>
    <scope>NUCLEOTIDE SEQUENCE [LARGE SCALE GENOMIC DNA]</scope>
    <source>
        <strain evidence="4">SAF-2024a</strain>
        <tissue evidence="4">Leaf</tissue>
    </source>
</reference>
<dbReference type="PANTHER" id="PTHR31988">
    <property type="entry name" value="ESTERASE, PUTATIVE (DUF303)-RELATED"/>
    <property type="match status" value="1"/>
</dbReference>
<protein>
    <submittedName>
        <fullName evidence="4">Carbohydrate esterase</fullName>
    </submittedName>
</protein>
<dbReference type="Gene3D" id="3.40.50.1110">
    <property type="entry name" value="SGNH hydrolase"/>
    <property type="match status" value="1"/>
</dbReference>
<dbReference type="InterPro" id="IPR036514">
    <property type="entry name" value="SGNH_hydro_sf"/>
</dbReference>
<evidence type="ECO:0000313" key="4">
    <source>
        <dbReference type="EMBL" id="KAL1546920.1"/>
    </source>
</evidence>
<dbReference type="Proteomes" id="UP001567538">
    <property type="component" value="Unassembled WGS sequence"/>
</dbReference>
<evidence type="ECO:0000256" key="2">
    <source>
        <dbReference type="SAM" id="SignalP"/>
    </source>
</evidence>
<keyword evidence="1" id="KW-0378">Hydrolase</keyword>
<comment type="caution">
    <text evidence="4">The sequence shown here is derived from an EMBL/GenBank/DDBJ whole genome shotgun (WGS) entry which is preliminary data.</text>
</comment>
<dbReference type="SUPFAM" id="SSF52266">
    <property type="entry name" value="SGNH hydrolase"/>
    <property type="match status" value="1"/>
</dbReference>
<feature type="chain" id="PRO_5044795253" evidence="2">
    <location>
        <begin position="19"/>
        <end position="252"/>
    </location>
</feature>
<organism evidence="4 5">
    <name type="scientific">Salvia divinorum</name>
    <name type="common">Maria pastora</name>
    <name type="synonym">Diviner's sage</name>
    <dbReference type="NCBI Taxonomy" id="28513"/>
    <lineage>
        <taxon>Eukaryota</taxon>
        <taxon>Viridiplantae</taxon>
        <taxon>Streptophyta</taxon>
        <taxon>Embryophyta</taxon>
        <taxon>Tracheophyta</taxon>
        <taxon>Spermatophyta</taxon>
        <taxon>Magnoliopsida</taxon>
        <taxon>eudicotyledons</taxon>
        <taxon>Gunneridae</taxon>
        <taxon>Pentapetalae</taxon>
        <taxon>asterids</taxon>
        <taxon>lamiids</taxon>
        <taxon>Lamiales</taxon>
        <taxon>Lamiaceae</taxon>
        <taxon>Nepetoideae</taxon>
        <taxon>Mentheae</taxon>
        <taxon>Salviinae</taxon>
        <taxon>Salvia</taxon>
        <taxon>Salvia subgen. Calosphace</taxon>
    </lineage>
</organism>
<dbReference type="GO" id="GO:0016787">
    <property type="term" value="F:hydrolase activity"/>
    <property type="evidence" value="ECO:0007669"/>
    <property type="project" value="UniProtKB-KW"/>
</dbReference>
<dbReference type="Pfam" id="PF03629">
    <property type="entry name" value="SASA"/>
    <property type="match status" value="1"/>
</dbReference>
<accession>A0ABD1GT25</accession>